<dbReference type="InterPro" id="IPR036396">
    <property type="entry name" value="Cyt_P450_sf"/>
</dbReference>
<dbReference type="AlphaFoldDB" id="A0A4D6MAE2"/>
<keyword evidence="3 11" id="KW-0349">Heme</keyword>
<evidence type="ECO:0000256" key="9">
    <source>
        <dbReference type="ARBA" id="ARBA00023033"/>
    </source>
</evidence>
<evidence type="ECO:0000256" key="3">
    <source>
        <dbReference type="ARBA" id="ARBA00022617"/>
    </source>
</evidence>
<evidence type="ECO:0000256" key="6">
    <source>
        <dbReference type="ARBA" id="ARBA00022989"/>
    </source>
</evidence>
<dbReference type="Gramene" id="Vigun01g205000.1.v1.2">
    <property type="protein sequence ID" value="Vigun01g205000.1.v1.2"/>
    <property type="gene ID" value="Vigun01g205000.v1.2"/>
</dbReference>
<comment type="cofactor">
    <cofactor evidence="11">
        <name>heme</name>
        <dbReference type="ChEBI" id="CHEBI:30413"/>
    </cofactor>
</comment>
<dbReference type="InterPro" id="IPR001128">
    <property type="entry name" value="Cyt_P450"/>
</dbReference>
<evidence type="ECO:0000256" key="5">
    <source>
        <dbReference type="ARBA" id="ARBA00022723"/>
    </source>
</evidence>
<dbReference type="EMBL" id="CP039350">
    <property type="protein sequence ID" value="QCD98369.1"/>
    <property type="molecule type" value="Genomic_DNA"/>
</dbReference>
<dbReference type="Gene3D" id="1.10.630.10">
    <property type="entry name" value="Cytochrome P450"/>
    <property type="match status" value="1"/>
</dbReference>
<evidence type="ECO:0000256" key="10">
    <source>
        <dbReference type="ARBA" id="ARBA00023136"/>
    </source>
</evidence>
<gene>
    <name evidence="14" type="ORF">DEO72_LG6g3089</name>
</gene>
<comment type="similarity">
    <text evidence="2 12">Belongs to the cytochrome P450 family.</text>
</comment>
<dbReference type="GO" id="GO:0016020">
    <property type="term" value="C:membrane"/>
    <property type="evidence" value="ECO:0007669"/>
    <property type="project" value="UniProtKB-SubCell"/>
</dbReference>
<dbReference type="CDD" id="cd20642">
    <property type="entry name" value="CYP72"/>
    <property type="match status" value="1"/>
</dbReference>
<evidence type="ECO:0000256" key="12">
    <source>
        <dbReference type="RuleBase" id="RU000461"/>
    </source>
</evidence>
<keyword evidence="6 13" id="KW-1133">Transmembrane helix</keyword>
<dbReference type="GO" id="GO:0004497">
    <property type="term" value="F:monooxygenase activity"/>
    <property type="evidence" value="ECO:0007669"/>
    <property type="project" value="UniProtKB-KW"/>
</dbReference>
<dbReference type="PROSITE" id="PS00086">
    <property type="entry name" value="CYTOCHROME_P450"/>
    <property type="match status" value="1"/>
</dbReference>
<evidence type="ECO:0000256" key="8">
    <source>
        <dbReference type="ARBA" id="ARBA00023004"/>
    </source>
</evidence>
<evidence type="ECO:0000256" key="13">
    <source>
        <dbReference type="SAM" id="Phobius"/>
    </source>
</evidence>
<keyword evidence="9 12" id="KW-0503">Monooxygenase</keyword>
<accession>A0A4D6MAE2</accession>
<evidence type="ECO:0000256" key="1">
    <source>
        <dbReference type="ARBA" id="ARBA00004167"/>
    </source>
</evidence>
<dbReference type="GO" id="GO:0020037">
    <property type="term" value="F:heme binding"/>
    <property type="evidence" value="ECO:0007669"/>
    <property type="project" value="InterPro"/>
</dbReference>
<protein>
    <submittedName>
        <fullName evidence="14">Acyl-CoA oxidase</fullName>
    </submittedName>
</protein>
<keyword evidence="5 11" id="KW-0479">Metal-binding</keyword>
<dbReference type="PANTHER" id="PTHR24282">
    <property type="entry name" value="CYTOCHROME P450 FAMILY MEMBER"/>
    <property type="match status" value="1"/>
</dbReference>
<keyword evidence="10 13" id="KW-0472">Membrane</keyword>
<dbReference type="PRINTS" id="PR00385">
    <property type="entry name" value="P450"/>
</dbReference>
<evidence type="ECO:0000256" key="4">
    <source>
        <dbReference type="ARBA" id="ARBA00022692"/>
    </source>
</evidence>
<keyword evidence="4 13" id="KW-0812">Transmembrane</keyword>
<feature type="transmembrane region" description="Helical" evidence="13">
    <location>
        <begin position="15"/>
        <end position="35"/>
    </location>
</feature>
<feature type="binding site" description="axial binding residue" evidence="11">
    <location>
        <position position="470"/>
    </location>
    <ligand>
        <name>heme</name>
        <dbReference type="ChEBI" id="CHEBI:30413"/>
    </ligand>
    <ligandPart>
        <name>Fe</name>
        <dbReference type="ChEBI" id="CHEBI:18248"/>
    </ligandPart>
</feature>
<dbReference type="InterPro" id="IPR017972">
    <property type="entry name" value="Cyt_P450_CS"/>
</dbReference>
<sequence>MEGSWSTSRSASGCIVLIVLFALTCAWRVLNLLWLRPKRLERLLRDQGLQGNSYSLFNGDLKQIMKMQKEVTSKPMKLSSHDLVPRVFSYHQHSVIKHGKNPFIWFGRKPRVIITEPELIKDVLNKTQAFPKPDTNPLVKLLASGLINYEGEKWHKHRRIVSPAFNLEKLKNMVPIFFNSCNDLIIKWEEMSSEGSCEIDLWPFLQNLTCDIIARAAFGSSSEEGRRIFQLLKEQAGLAAQVMMKDYIPGWRFLPTPTRRRMKEIDREIKASLTNLINNKENALKVGETAGNDLLCLLLESNHKEIEERANSKTIGMSLEEVIDECKLFYAAGQETTSSLLVWTMVMLSMHPDWQARAREEVLQVFGKQKPNFLGLSHLKIVTMILNEVLRLYSPVIGLDRNVHEDVKLGNLSLPAGVQVSLPTIMVHHNPELWGDDAHNFNPERFSEGVLKATNGRVSFFPFGWGPRVCIGQNFSMLEAKMALLVILQHFSFELSPVYAHAPVTVITLQPQYGAHVILRKLQV</sequence>
<evidence type="ECO:0000256" key="7">
    <source>
        <dbReference type="ARBA" id="ARBA00023002"/>
    </source>
</evidence>
<keyword evidence="7 12" id="KW-0560">Oxidoreductase</keyword>
<dbReference type="Pfam" id="PF00067">
    <property type="entry name" value="p450"/>
    <property type="match status" value="1"/>
</dbReference>
<dbReference type="GO" id="GO:0016705">
    <property type="term" value="F:oxidoreductase activity, acting on paired donors, with incorporation or reduction of molecular oxygen"/>
    <property type="evidence" value="ECO:0007669"/>
    <property type="project" value="InterPro"/>
</dbReference>
<evidence type="ECO:0000313" key="14">
    <source>
        <dbReference type="EMBL" id="QCD98369.1"/>
    </source>
</evidence>
<evidence type="ECO:0000256" key="2">
    <source>
        <dbReference type="ARBA" id="ARBA00010617"/>
    </source>
</evidence>
<dbReference type="InterPro" id="IPR002401">
    <property type="entry name" value="Cyt_P450_E_grp-I"/>
</dbReference>
<dbReference type="GO" id="GO:0005506">
    <property type="term" value="F:iron ion binding"/>
    <property type="evidence" value="ECO:0007669"/>
    <property type="project" value="InterPro"/>
</dbReference>
<dbReference type="FunFam" id="1.10.630.10:FF:000029">
    <property type="entry name" value="Cytochrome P450 734A1"/>
    <property type="match status" value="1"/>
</dbReference>
<evidence type="ECO:0000256" key="11">
    <source>
        <dbReference type="PIRSR" id="PIRSR602401-1"/>
    </source>
</evidence>
<dbReference type="Proteomes" id="UP000501690">
    <property type="component" value="Linkage Group LG6"/>
</dbReference>
<dbReference type="OrthoDB" id="1470350at2759"/>
<dbReference type="PANTHER" id="PTHR24282:SF255">
    <property type="entry name" value="CYTOCHROME P450 72A11-RELATED"/>
    <property type="match status" value="1"/>
</dbReference>
<reference evidence="14 15" key="1">
    <citation type="submission" date="2019-04" db="EMBL/GenBank/DDBJ databases">
        <title>An improved genome assembly and genetic linkage map for asparagus bean, Vigna unguiculata ssp. sesquipedialis.</title>
        <authorList>
            <person name="Xia Q."/>
            <person name="Zhang R."/>
            <person name="Dong Y."/>
        </authorList>
    </citation>
    <scope>NUCLEOTIDE SEQUENCE [LARGE SCALE GENOMIC DNA]</scope>
    <source>
        <tissue evidence="14">Leaf</tissue>
    </source>
</reference>
<evidence type="ECO:0000313" key="15">
    <source>
        <dbReference type="Proteomes" id="UP000501690"/>
    </source>
</evidence>
<comment type="subcellular location">
    <subcellularLocation>
        <location evidence="1">Membrane</location>
        <topology evidence="1">Single-pass membrane protein</topology>
    </subcellularLocation>
</comment>
<dbReference type="InterPro" id="IPR050665">
    <property type="entry name" value="Cytochrome_P450_Monooxygen"/>
</dbReference>
<name>A0A4D6MAE2_VIGUN</name>
<keyword evidence="15" id="KW-1185">Reference proteome</keyword>
<dbReference type="SUPFAM" id="SSF48264">
    <property type="entry name" value="Cytochrome P450"/>
    <property type="match status" value="1"/>
</dbReference>
<proteinExistence type="inferred from homology"/>
<dbReference type="PRINTS" id="PR00463">
    <property type="entry name" value="EP450I"/>
</dbReference>
<keyword evidence="8 11" id="KW-0408">Iron</keyword>
<organism evidence="14 15">
    <name type="scientific">Vigna unguiculata</name>
    <name type="common">Cowpea</name>
    <dbReference type="NCBI Taxonomy" id="3917"/>
    <lineage>
        <taxon>Eukaryota</taxon>
        <taxon>Viridiplantae</taxon>
        <taxon>Streptophyta</taxon>
        <taxon>Embryophyta</taxon>
        <taxon>Tracheophyta</taxon>
        <taxon>Spermatophyta</taxon>
        <taxon>Magnoliopsida</taxon>
        <taxon>eudicotyledons</taxon>
        <taxon>Gunneridae</taxon>
        <taxon>Pentapetalae</taxon>
        <taxon>rosids</taxon>
        <taxon>fabids</taxon>
        <taxon>Fabales</taxon>
        <taxon>Fabaceae</taxon>
        <taxon>Papilionoideae</taxon>
        <taxon>50 kb inversion clade</taxon>
        <taxon>NPAAA clade</taxon>
        <taxon>indigoferoid/millettioid clade</taxon>
        <taxon>Phaseoleae</taxon>
        <taxon>Vigna</taxon>
    </lineage>
</organism>